<dbReference type="SUPFAM" id="SSF81901">
    <property type="entry name" value="HCP-like"/>
    <property type="match status" value="1"/>
</dbReference>
<feature type="region of interest" description="Disordered" evidence="2">
    <location>
        <begin position="1"/>
        <end position="36"/>
    </location>
</feature>
<proteinExistence type="predicted"/>
<feature type="compositionally biased region" description="Polar residues" evidence="2">
    <location>
        <begin position="7"/>
        <end position="16"/>
    </location>
</feature>
<organism evidence="4 5">
    <name type="scientific">Thalassiosira oceanica</name>
    <name type="common">Marine diatom</name>
    <dbReference type="NCBI Taxonomy" id="159749"/>
    <lineage>
        <taxon>Eukaryota</taxon>
        <taxon>Sar</taxon>
        <taxon>Stramenopiles</taxon>
        <taxon>Ochrophyta</taxon>
        <taxon>Bacillariophyta</taxon>
        <taxon>Coscinodiscophyceae</taxon>
        <taxon>Thalassiosirophycidae</taxon>
        <taxon>Thalassiosirales</taxon>
        <taxon>Thalassiosiraceae</taxon>
        <taxon>Thalassiosira</taxon>
    </lineage>
</organism>
<sequence length="828" mass="90982">MLVPVVPTTSTPSRQPSRGSLSAAARGGAPNLHRRGERRGGASLLLFLISQSSTGPLFRRRSADACCWTLGPLLERDQTSWPVARATSWPRPRMSLSPSSVELPPGRPAVVPARTFARRGNTRRPDAPLADHDFPRAVGQVGRACGSEIPVPLRRPASRRSSSLPRPSSRPAFTGLTLSCARTLFLCSSPTPIRLASKVALSPPPPPPPRRSPSRPRPVRLSHPRLRVLPSCIVNEGLSTFGPKNGSSRRGRTEACSPPPDSPLEPFLYAHPWSGKSLLRCYALMGQQSAAARFGRLLVSLELCPCSDRLRPLGPPLPASSRPARSRPLPSFLRPFSTFASSSRELSSLLTSSPPFLLAEGTGVAIVTPPWTSFIRRAESPCGETSPSTALEKSPSRTRGRPRLCPRRTAAARGLPVPRPCMTKASDGCGGPDPITSSCSIAPYVFRTLVSKGSRSLRSVSTQTHENEWRWRPRVEADEAKRRRREGSSVEATASPLSLRQIDQKPEDVRPVIRWEPMARAARTVSYSPGPMLKCPSSRPVQQPGGIVTLAAVIPFGQLYGLSPRQVLRRGQRAHRKQHKKECKKRAAELKDEQLYSQGHERPEGDFCPICTLPIPLPMEEHSGFMVCCMKRICRGCYMAARKRGFHDCPFCRTTYPYNDADELAMIEARVAKKDPVAINFLGEKYFFGDLGLQKDMRKAVELWTEAAELGSIDALFNLGVAYRYGEGVQQDMGKAVEFYEKAAMQGHVMSRNNLGISEVGKRNHDRAVRHLLISAKMGHENSIKAIKDMFVAGGAAKEQYTEALKGYQDALEETKSHGRDEAKRLGH</sequence>
<dbReference type="SUPFAM" id="SSF57850">
    <property type="entry name" value="RING/U-box"/>
    <property type="match status" value="1"/>
</dbReference>
<accession>K0R092</accession>
<feature type="compositionally biased region" description="Basic residues" evidence="2">
    <location>
        <begin position="212"/>
        <end position="221"/>
    </location>
</feature>
<feature type="region of interest" description="Disordered" evidence="2">
    <location>
        <begin position="379"/>
        <end position="403"/>
    </location>
</feature>
<dbReference type="GO" id="GO:0008270">
    <property type="term" value="F:zinc ion binding"/>
    <property type="evidence" value="ECO:0007669"/>
    <property type="project" value="UniProtKB-KW"/>
</dbReference>
<dbReference type="InterPro" id="IPR011990">
    <property type="entry name" value="TPR-like_helical_dom_sf"/>
</dbReference>
<comment type="caution">
    <text evidence="4">The sequence shown here is derived from an EMBL/GenBank/DDBJ whole genome shotgun (WGS) entry which is preliminary data.</text>
</comment>
<dbReference type="OrthoDB" id="2384430at2759"/>
<keyword evidence="1" id="KW-0479">Metal-binding</keyword>
<evidence type="ECO:0000256" key="2">
    <source>
        <dbReference type="SAM" id="MobiDB-lite"/>
    </source>
</evidence>
<dbReference type="InterPro" id="IPR052748">
    <property type="entry name" value="ISR_Activator"/>
</dbReference>
<dbReference type="InterPro" id="IPR001841">
    <property type="entry name" value="Znf_RING"/>
</dbReference>
<feature type="region of interest" description="Disordered" evidence="2">
    <location>
        <begin position="478"/>
        <end position="505"/>
    </location>
</feature>
<dbReference type="Pfam" id="PF08238">
    <property type="entry name" value="Sel1"/>
    <property type="match status" value="3"/>
</dbReference>
<keyword evidence="1" id="KW-0862">Zinc</keyword>
<evidence type="ECO:0000256" key="1">
    <source>
        <dbReference type="PROSITE-ProRule" id="PRU00175"/>
    </source>
</evidence>
<dbReference type="PANTHER" id="PTHR45011:SF1">
    <property type="entry name" value="DAP3-BINDING CELL DEATH ENHANCER 1"/>
    <property type="match status" value="1"/>
</dbReference>
<dbReference type="EMBL" id="AGNL01050195">
    <property type="protein sequence ID" value="EJK44089.1"/>
    <property type="molecule type" value="Genomic_DNA"/>
</dbReference>
<evidence type="ECO:0000259" key="3">
    <source>
        <dbReference type="PROSITE" id="PS50089"/>
    </source>
</evidence>
<gene>
    <name evidence="4" type="ORF">THAOC_37403</name>
</gene>
<dbReference type="Proteomes" id="UP000266841">
    <property type="component" value="Unassembled WGS sequence"/>
</dbReference>
<dbReference type="InterPro" id="IPR006597">
    <property type="entry name" value="Sel1-like"/>
</dbReference>
<dbReference type="Gene3D" id="1.25.40.10">
    <property type="entry name" value="Tetratricopeptide repeat domain"/>
    <property type="match status" value="1"/>
</dbReference>
<keyword evidence="1" id="KW-0863">Zinc-finger</keyword>
<keyword evidence="5" id="KW-1185">Reference proteome</keyword>
<dbReference type="SMART" id="SM00671">
    <property type="entry name" value="SEL1"/>
    <property type="match status" value="3"/>
</dbReference>
<feature type="domain" description="RING-type" evidence="3">
    <location>
        <begin position="608"/>
        <end position="653"/>
    </location>
</feature>
<feature type="compositionally biased region" description="Low complexity" evidence="2">
    <location>
        <begin position="17"/>
        <end position="29"/>
    </location>
</feature>
<evidence type="ECO:0000313" key="5">
    <source>
        <dbReference type="Proteomes" id="UP000266841"/>
    </source>
</evidence>
<protein>
    <recommendedName>
        <fullName evidence="3">RING-type domain-containing protein</fullName>
    </recommendedName>
</protein>
<dbReference type="PROSITE" id="PS50089">
    <property type="entry name" value="ZF_RING_2"/>
    <property type="match status" value="1"/>
</dbReference>
<feature type="region of interest" description="Disordered" evidence="2">
    <location>
        <begin position="197"/>
        <end position="221"/>
    </location>
</feature>
<dbReference type="eggNOG" id="ENOG502SC8I">
    <property type="taxonomic scope" value="Eukaryota"/>
</dbReference>
<feature type="compositionally biased region" description="Pro residues" evidence="2">
    <location>
        <begin position="202"/>
        <end position="211"/>
    </location>
</feature>
<feature type="region of interest" description="Disordered" evidence="2">
    <location>
        <begin position="240"/>
        <end position="259"/>
    </location>
</feature>
<reference evidence="4 5" key="1">
    <citation type="journal article" date="2012" name="Genome Biol.">
        <title>Genome and low-iron response of an oceanic diatom adapted to chronic iron limitation.</title>
        <authorList>
            <person name="Lommer M."/>
            <person name="Specht M."/>
            <person name="Roy A.S."/>
            <person name="Kraemer L."/>
            <person name="Andreson R."/>
            <person name="Gutowska M.A."/>
            <person name="Wolf J."/>
            <person name="Bergner S.V."/>
            <person name="Schilhabel M.B."/>
            <person name="Klostermeier U.C."/>
            <person name="Beiko R.G."/>
            <person name="Rosenstiel P."/>
            <person name="Hippler M."/>
            <person name="Laroche J."/>
        </authorList>
    </citation>
    <scope>NUCLEOTIDE SEQUENCE [LARGE SCALE GENOMIC DNA]</scope>
    <source>
        <strain evidence="4 5">CCMP1005</strain>
    </source>
</reference>
<feature type="region of interest" description="Disordered" evidence="2">
    <location>
        <begin position="146"/>
        <end position="173"/>
    </location>
</feature>
<dbReference type="AlphaFoldDB" id="K0R092"/>
<dbReference type="PANTHER" id="PTHR45011">
    <property type="entry name" value="DAP3-BINDING CELL DEATH ENHANCER 1"/>
    <property type="match status" value="1"/>
</dbReference>
<name>K0R092_THAOC</name>
<feature type="compositionally biased region" description="Low complexity" evidence="2">
    <location>
        <begin position="152"/>
        <end position="172"/>
    </location>
</feature>
<evidence type="ECO:0000313" key="4">
    <source>
        <dbReference type="EMBL" id="EJK44089.1"/>
    </source>
</evidence>